<accession>A0A9W9Z2V9</accession>
<keyword evidence="8" id="KW-0391">Immunity</keyword>
<comment type="similarity">
    <text evidence="4">Belongs to the ECSIT family.</text>
</comment>
<dbReference type="Pfam" id="PF06239">
    <property type="entry name" value="ECSIT_N"/>
    <property type="match status" value="1"/>
</dbReference>
<dbReference type="InterPro" id="IPR011990">
    <property type="entry name" value="TPR-like_helical_dom_sf"/>
</dbReference>
<dbReference type="PANTHER" id="PTHR13113:SF1">
    <property type="entry name" value="EVOLUTIONARILY CONSERVED SIGNALING INTERMEDIATE IN TOLL PATHWAY, MITOCHONDRIAL"/>
    <property type="match status" value="1"/>
</dbReference>
<evidence type="ECO:0000256" key="3">
    <source>
        <dbReference type="ARBA" id="ARBA00004496"/>
    </source>
</evidence>
<keyword evidence="11" id="KW-0539">Nucleus</keyword>
<evidence type="ECO:0000256" key="7">
    <source>
        <dbReference type="ARBA" id="ARBA00022588"/>
    </source>
</evidence>
<dbReference type="OrthoDB" id="10064298at2759"/>
<dbReference type="Pfam" id="PF14784">
    <property type="entry name" value="ECSIT_C"/>
    <property type="match status" value="2"/>
</dbReference>
<dbReference type="InterPro" id="IPR046448">
    <property type="entry name" value="ECSIT_N"/>
</dbReference>
<comment type="caution">
    <text evidence="13">The sequence shown here is derived from an EMBL/GenBank/DDBJ whole genome shotgun (WGS) entry which is preliminary data.</text>
</comment>
<comment type="subcellular location">
    <subcellularLocation>
        <location evidence="3">Cytoplasm</location>
    </subcellularLocation>
    <subcellularLocation>
        <location evidence="2">Mitochondrion</location>
    </subcellularLocation>
    <subcellularLocation>
        <location evidence="1">Nucleus</location>
    </subcellularLocation>
</comment>
<evidence type="ECO:0000256" key="8">
    <source>
        <dbReference type="ARBA" id="ARBA00022859"/>
    </source>
</evidence>
<evidence type="ECO:0000256" key="6">
    <source>
        <dbReference type="ARBA" id="ARBA00022490"/>
    </source>
</evidence>
<dbReference type="GO" id="GO:0045087">
    <property type="term" value="P:innate immune response"/>
    <property type="evidence" value="ECO:0007669"/>
    <property type="project" value="UniProtKB-KW"/>
</dbReference>
<protein>
    <recommendedName>
        <fullName evidence="5">Evolutionarily conserved signaling intermediate in Toll pathway, mitochondrial</fullName>
    </recommendedName>
</protein>
<evidence type="ECO:0000256" key="9">
    <source>
        <dbReference type="ARBA" id="ARBA00022946"/>
    </source>
</evidence>
<evidence type="ECO:0000256" key="1">
    <source>
        <dbReference type="ARBA" id="ARBA00004123"/>
    </source>
</evidence>
<dbReference type="PANTHER" id="PTHR13113">
    <property type="entry name" value="ECSIT EVOLUTIONARILY CONSERVED SIGNALING INTERMEDIATE IN TOLL PATHWAYS"/>
    <property type="match status" value="1"/>
</dbReference>
<evidence type="ECO:0000256" key="4">
    <source>
        <dbReference type="ARBA" id="ARBA00007674"/>
    </source>
</evidence>
<keyword evidence="7" id="KW-0399">Innate immunity</keyword>
<reference evidence="13" key="1">
    <citation type="submission" date="2023-01" db="EMBL/GenBank/DDBJ databases">
        <title>Genome assembly of the deep-sea coral Lophelia pertusa.</title>
        <authorList>
            <person name="Herrera S."/>
            <person name="Cordes E."/>
        </authorList>
    </citation>
    <scope>NUCLEOTIDE SEQUENCE</scope>
    <source>
        <strain evidence="13">USNM1676648</strain>
        <tissue evidence="13">Polyp</tissue>
    </source>
</reference>
<name>A0A9W9Z2V9_9CNID</name>
<dbReference type="GO" id="GO:0007178">
    <property type="term" value="P:cell surface receptor protein serine/threonine kinase signaling pathway"/>
    <property type="evidence" value="ECO:0007669"/>
    <property type="project" value="TreeGrafter"/>
</dbReference>
<evidence type="ECO:0000313" key="14">
    <source>
        <dbReference type="Proteomes" id="UP001163046"/>
    </source>
</evidence>
<organism evidence="13 14">
    <name type="scientific">Desmophyllum pertusum</name>
    <dbReference type="NCBI Taxonomy" id="174260"/>
    <lineage>
        <taxon>Eukaryota</taxon>
        <taxon>Metazoa</taxon>
        <taxon>Cnidaria</taxon>
        <taxon>Anthozoa</taxon>
        <taxon>Hexacorallia</taxon>
        <taxon>Scleractinia</taxon>
        <taxon>Caryophylliina</taxon>
        <taxon>Caryophylliidae</taxon>
        <taxon>Desmophyllum</taxon>
    </lineage>
</organism>
<dbReference type="InterPro" id="IPR029342">
    <property type="entry name" value="ECIST_C"/>
</dbReference>
<dbReference type="GO" id="GO:0005739">
    <property type="term" value="C:mitochondrion"/>
    <property type="evidence" value="ECO:0007669"/>
    <property type="project" value="UniProtKB-SubCell"/>
</dbReference>
<evidence type="ECO:0000313" key="13">
    <source>
        <dbReference type="EMBL" id="KAJ7372698.1"/>
    </source>
</evidence>
<gene>
    <name evidence="13" type="ORF">OS493_017972</name>
</gene>
<keyword evidence="10" id="KW-0496">Mitochondrion</keyword>
<dbReference type="SMART" id="SM01284">
    <property type="entry name" value="ECSIT_Cterm"/>
    <property type="match status" value="1"/>
</dbReference>
<keyword evidence="9" id="KW-0809">Transit peptide</keyword>
<sequence>MHRAWNLATIARRVCNDTVVVASRQKITPQLSWKCLLRRQICSTESLRNKSEDEVKEEKDDHGERLAKIRAEDAASNKLINLFIKRDEIKVSTAVVSKYVKAFERAASFGKSKENFFGVIENFISKDRHRRGHMEFLKAAMNYMEEFDLVKDVETYNKMLNVFPRNRFENRSLFDAIWAKGHPQVELALDILTLMEDNWICPDINTYNILEEIFGHASQPLQKCKRLVFWYHKMEEMFPNPYPKVLPESDTELSKLALVRMTKDEQIITIYKDNVDGIGQEFLVGAQTEDQKKILENYNSVKPLYVEGPFFIWVRRLQRYFFTLRTDAEFDEVNGEGNIVAICMSHANASEEILRSWITKLQSENPKLANISIIFNLNQTPQ</sequence>
<dbReference type="AlphaFoldDB" id="A0A9W9Z2V9"/>
<dbReference type="GO" id="GO:0005634">
    <property type="term" value="C:nucleus"/>
    <property type="evidence" value="ECO:0007669"/>
    <property type="project" value="UniProtKB-SubCell"/>
</dbReference>
<evidence type="ECO:0000256" key="2">
    <source>
        <dbReference type="ARBA" id="ARBA00004173"/>
    </source>
</evidence>
<keyword evidence="6" id="KW-0963">Cytoplasm</keyword>
<keyword evidence="14" id="KW-1185">Reference proteome</keyword>
<dbReference type="EMBL" id="MU826835">
    <property type="protein sequence ID" value="KAJ7372698.1"/>
    <property type="molecule type" value="Genomic_DNA"/>
</dbReference>
<dbReference type="Proteomes" id="UP001163046">
    <property type="component" value="Unassembled WGS sequence"/>
</dbReference>
<dbReference type="Gene3D" id="1.25.40.10">
    <property type="entry name" value="Tetratricopeptide repeat domain"/>
    <property type="match status" value="1"/>
</dbReference>
<evidence type="ECO:0000256" key="11">
    <source>
        <dbReference type="ARBA" id="ARBA00023242"/>
    </source>
</evidence>
<evidence type="ECO:0000256" key="5">
    <source>
        <dbReference type="ARBA" id="ARBA00019998"/>
    </source>
</evidence>
<feature type="domain" description="ECSIT C-terminal" evidence="12">
    <location>
        <begin position="288"/>
        <end position="378"/>
    </location>
</feature>
<evidence type="ECO:0000256" key="10">
    <source>
        <dbReference type="ARBA" id="ARBA00023128"/>
    </source>
</evidence>
<evidence type="ECO:0000259" key="12">
    <source>
        <dbReference type="SMART" id="SM01284"/>
    </source>
</evidence>
<dbReference type="InterPro" id="IPR010418">
    <property type="entry name" value="ECSIT"/>
</dbReference>
<proteinExistence type="inferred from homology"/>